<dbReference type="InterPro" id="IPR013151">
    <property type="entry name" value="Immunoglobulin_dom"/>
</dbReference>
<dbReference type="InterPro" id="IPR003599">
    <property type="entry name" value="Ig_sub"/>
</dbReference>
<feature type="domain" description="Ig-like" evidence="10">
    <location>
        <begin position="734"/>
        <end position="818"/>
    </location>
</feature>
<keyword evidence="4" id="KW-0677">Repeat</keyword>
<proteinExistence type="predicted"/>
<feature type="domain" description="Ig-like" evidence="10">
    <location>
        <begin position="1204"/>
        <end position="1306"/>
    </location>
</feature>
<gene>
    <name evidence="11" type="ORF">niasHT_000252</name>
</gene>
<dbReference type="GO" id="GO:0005576">
    <property type="term" value="C:extracellular region"/>
    <property type="evidence" value="ECO:0007669"/>
    <property type="project" value="UniProtKB-SubCell"/>
</dbReference>
<sequence length="1633" mass="179798">MIVLSVYPLLLLLLLSLPLVHFSFSSSVYSISVSDQSSGLIRNSTDQQEIAPGLSSLTFVFDRTGSMNDDLNQVRQGAKGILETVMKQRQKFIFNYVLVLFHDPEVDPPLITTDPEMFQQQLASVSVQGGGDCPEMTLSGIKKASSHAFRPLFPFIQALEVSLPGSFIYVFTDARSKDYHLEETVLNLIQEKQSSVVFVMTGDCGNRSAPGYKVFERIAAASFGQVFHLEKSHVNTVLEYVRHAVSQRKIHFLYEVREHGQTHTTSVPVDAFVSELTFSLAGERDDGAFLSISMVDPRNRTIEKSDYEHEQGIIDLTNVKLIRINDPLPGLWRVRTSSRLKHTLRVVGHGTIDFKYGFSARPVPSVDLAHPRPIAGQITFLVVNMTGLSPPGTVVQISLVDYHGKELYRNESQADPHSLSVFFVGPFIPPEGFFFVRVNGEDEKNYEFVRIAPTAISAVEAVGPRAFMAERHTAHAYKAANLSCSVESRVPFTVFWLFEGKTIGGPLFYDSTDTSIWTIDAVTPKHRGLYTCQVVSPQGNHSALTFLDSREPPPHIVAIRNESVAIHGTAFLHCRTQSIEQPKITWLHNQSKAVGNSAKAYTFGNNGTLRIFDTSIDDSGEYKCQARTSGGLSEAVIWLNVLQAPRVRVRPSDEWVPSGGTFNLSCASEGRPKPEVIWFFKGTQIVPDSKFSVTFEGHLVVGGVDEGDSGIYECRASNSMGWASDFAKVHLAIPPVIAVSQNKQMIVRGDLLALDCRVISGVPSPKIEWFKDEQHLASNKFVNIQDGRLTIRHADESDAGIYSCKAHNLAGTDIKPLTLGIGSAPSIVPGPDSVFAEIQRTVSIPCRALGVPKPKIRWLINGEPIGTGERGEKERIVHLPDDSLLIKEVQTTDQASFTCVARNEFGERLKHINLVVVGLVRPILAELPARMELIQGKEMQINCIVLLGTPRPKIRWLKNDRPLISGDDKRTAVLPDGSLLLKNGSKEHLGHYTCHAENSAGNATVGVDVELIMKPTMALSSALLGPSGVEEMVARKGAQLDIQCPVRVPLGQKMPKILWSLDSMPLNVNSSHFVLLSNHSLRVNKMSSEHAGRYKCKAINEAGEADKATLVKVHSPPKIALAQNSFSLLRGDSVILPCEVEGEPEPKVKWFLNGEDFVDGVIGEEGSLALEAVEERHRGMFKCVAENELGRDEQNVSLAVHSAPTIDGHGIVRSLIANQSDWLELRCPATAHPPPKRRWSWNGQRIDSRADANGTVTPSGLLAQFEMPSNGSLIVRRVALAHAGTFECHVSNVAGEDRIHYSLKVQSPPRIISADSVENAIFASVGSSRDLLCSAEGVPEPMISWEKDHLPILPNNFSFADSHGTLRFRHILLYDAGEYICRAKNAAGEAIRKFRIVVQMPPFAMEGQEKQYTFIENQMADIFCLVGGDPKPNIEWLWQNKALDTNSSKYGTFGDGNLRISKVKASDDGFYTCRATNRAGIEDVVIRVLVISAPEMRDPNTEEHLSATVGEPFVLQCPLLLMRKPLPLTNIRWTFNGTFVPSDADGLSEDGRRMRVPKATIGHSGEYKCVAKNAAGEAEKRFVVAIMEAPHFKDTSDTRYVVIEGRPVALSCHVDGTPQPTVAWTKVGELSTI</sequence>
<dbReference type="PROSITE" id="PS50835">
    <property type="entry name" value="IG_LIKE"/>
    <property type="match status" value="13"/>
</dbReference>
<dbReference type="CDD" id="cd00096">
    <property type="entry name" value="Ig"/>
    <property type="match status" value="5"/>
</dbReference>
<dbReference type="FunFam" id="2.60.40.10:FF:000032">
    <property type="entry name" value="palladin isoform X1"/>
    <property type="match status" value="2"/>
</dbReference>
<keyword evidence="2" id="KW-0964">Secreted</keyword>
<comment type="subcellular location">
    <subcellularLocation>
        <location evidence="1">Secreted</location>
    </subcellularLocation>
</comment>
<evidence type="ECO:0000313" key="11">
    <source>
        <dbReference type="EMBL" id="KAL3118487.1"/>
    </source>
</evidence>
<feature type="domain" description="Ig-like" evidence="10">
    <location>
        <begin position="825"/>
        <end position="913"/>
    </location>
</feature>
<dbReference type="InterPro" id="IPR056475">
    <property type="entry name" value="GBD_Hemicentin/VWA7"/>
</dbReference>
<evidence type="ECO:0000256" key="2">
    <source>
        <dbReference type="ARBA" id="ARBA00022525"/>
    </source>
</evidence>
<dbReference type="Pfam" id="PF13927">
    <property type="entry name" value="Ig_3"/>
    <property type="match status" value="4"/>
</dbReference>
<evidence type="ECO:0000256" key="3">
    <source>
        <dbReference type="ARBA" id="ARBA00022729"/>
    </source>
</evidence>
<dbReference type="Gene3D" id="2.60.40.10">
    <property type="entry name" value="Immunoglobulins"/>
    <property type="match status" value="13"/>
</dbReference>
<keyword evidence="7" id="KW-0393">Immunoglobulin domain</keyword>
<evidence type="ECO:0000256" key="6">
    <source>
        <dbReference type="ARBA" id="ARBA00023180"/>
    </source>
</evidence>
<feature type="domain" description="Ig-like" evidence="10">
    <location>
        <begin position="1401"/>
        <end position="1492"/>
    </location>
</feature>
<evidence type="ECO:0000313" key="12">
    <source>
        <dbReference type="Proteomes" id="UP001620626"/>
    </source>
</evidence>
<dbReference type="InterPro" id="IPR002035">
    <property type="entry name" value="VWF_A"/>
</dbReference>
<evidence type="ECO:0000256" key="7">
    <source>
        <dbReference type="ARBA" id="ARBA00023319"/>
    </source>
</evidence>
<keyword evidence="6" id="KW-0325">Glycoprotein</keyword>
<evidence type="ECO:0000259" key="9">
    <source>
        <dbReference type="PROSITE" id="PS50234"/>
    </source>
</evidence>
<dbReference type="Pfam" id="PF07679">
    <property type="entry name" value="I-set"/>
    <property type="match status" value="6"/>
</dbReference>
<feature type="domain" description="Ig-like" evidence="10">
    <location>
        <begin position="1494"/>
        <end position="1585"/>
    </location>
</feature>
<feature type="domain" description="Ig-like" evidence="10">
    <location>
        <begin position="922"/>
        <end position="1010"/>
    </location>
</feature>
<feature type="domain" description="Ig-like" evidence="10">
    <location>
        <begin position="453"/>
        <end position="545"/>
    </location>
</feature>
<dbReference type="Proteomes" id="UP001620626">
    <property type="component" value="Unassembled WGS sequence"/>
</dbReference>
<dbReference type="InterPro" id="IPR007110">
    <property type="entry name" value="Ig-like_dom"/>
</dbReference>
<reference evidence="11 12" key="1">
    <citation type="submission" date="2024-10" db="EMBL/GenBank/DDBJ databases">
        <authorList>
            <person name="Kim D."/>
        </authorList>
    </citation>
    <scope>NUCLEOTIDE SEQUENCE [LARGE SCALE GENOMIC DNA]</scope>
    <source>
        <strain evidence="11">BH-2024</strain>
    </source>
</reference>
<feature type="domain" description="Ig-like" evidence="10">
    <location>
        <begin position="1117"/>
        <end position="1197"/>
    </location>
</feature>
<dbReference type="Pfam" id="PF00047">
    <property type="entry name" value="ig"/>
    <property type="match status" value="1"/>
</dbReference>
<evidence type="ECO:0000256" key="4">
    <source>
        <dbReference type="ARBA" id="ARBA00022737"/>
    </source>
</evidence>
<dbReference type="SMART" id="SM00409">
    <property type="entry name" value="IG"/>
    <property type="match status" value="12"/>
</dbReference>
<dbReference type="SUPFAM" id="SSF48726">
    <property type="entry name" value="Immunoglobulin"/>
    <property type="match status" value="12"/>
</dbReference>
<dbReference type="SMART" id="SM00408">
    <property type="entry name" value="IGc2"/>
    <property type="match status" value="12"/>
</dbReference>
<feature type="domain" description="Ig-like" evidence="10">
    <location>
        <begin position="645"/>
        <end position="730"/>
    </location>
</feature>
<dbReference type="InterPro" id="IPR056861">
    <property type="entry name" value="HMCN1-like_VWA"/>
</dbReference>
<feature type="domain" description="VWFA" evidence="9">
    <location>
        <begin position="56"/>
        <end position="256"/>
    </location>
</feature>
<evidence type="ECO:0000256" key="1">
    <source>
        <dbReference type="ARBA" id="ARBA00004613"/>
    </source>
</evidence>
<dbReference type="PANTHER" id="PTHR10075">
    <property type="entry name" value="BASIGIN RELATED"/>
    <property type="match status" value="1"/>
</dbReference>
<feature type="domain" description="Ig-like" evidence="10">
    <location>
        <begin position="1590"/>
        <end position="1633"/>
    </location>
</feature>
<dbReference type="EMBL" id="JBICBT010000275">
    <property type="protein sequence ID" value="KAL3118487.1"/>
    <property type="molecule type" value="Genomic_DNA"/>
</dbReference>
<dbReference type="PROSITE" id="PS50234">
    <property type="entry name" value="VWFA"/>
    <property type="match status" value="1"/>
</dbReference>
<feature type="signal peptide" evidence="8">
    <location>
        <begin position="1"/>
        <end position="25"/>
    </location>
</feature>
<dbReference type="Pfam" id="PF23560">
    <property type="entry name" value="GBD_Hemicentin"/>
    <property type="match status" value="1"/>
</dbReference>
<keyword evidence="5" id="KW-1015">Disulfide bond</keyword>
<dbReference type="PANTHER" id="PTHR10075:SF100">
    <property type="entry name" value="FASCICLIN-2"/>
    <property type="match status" value="1"/>
</dbReference>
<dbReference type="InterPro" id="IPR013783">
    <property type="entry name" value="Ig-like_fold"/>
</dbReference>
<feature type="domain" description="Ig-like" evidence="10">
    <location>
        <begin position="554"/>
        <end position="638"/>
    </location>
</feature>
<dbReference type="Gene3D" id="3.40.50.410">
    <property type="entry name" value="von Willebrand factor, type A domain"/>
    <property type="match status" value="1"/>
</dbReference>
<feature type="domain" description="Ig-like" evidence="10">
    <location>
        <begin position="1015"/>
        <end position="1111"/>
    </location>
</feature>
<evidence type="ECO:0000259" key="10">
    <source>
        <dbReference type="PROSITE" id="PS50835"/>
    </source>
</evidence>
<dbReference type="GO" id="GO:0048468">
    <property type="term" value="P:cell development"/>
    <property type="evidence" value="ECO:0007669"/>
    <property type="project" value="UniProtKB-ARBA"/>
</dbReference>
<name>A0ABD2LTC1_9BILA</name>
<dbReference type="InterPro" id="IPR036465">
    <property type="entry name" value="vWFA_dom_sf"/>
</dbReference>
<dbReference type="Pfam" id="PF25106">
    <property type="entry name" value="VWA_4"/>
    <property type="match status" value="1"/>
</dbReference>
<evidence type="ECO:0000256" key="8">
    <source>
        <dbReference type="SAM" id="SignalP"/>
    </source>
</evidence>
<keyword evidence="3 8" id="KW-0732">Signal</keyword>
<dbReference type="CDD" id="cd00198">
    <property type="entry name" value="vWFA"/>
    <property type="match status" value="1"/>
</dbReference>
<organism evidence="11 12">
    <name type="scientific">Heterodera trifolii</name>
    <dbReference type="NCBI Taxonomy" id="157864"/>
    <lineage>
        <taxon>Eukaryota</taxon>
        <taxon>Metazoa</taxon>
        <taxon>Ecdysozoa</taxon>
        <taxon>Nematoda</taxon>
        <taxon>Chromadorea</taxon>
        <taxon>Rhabditida</taxon>
        <taxon>Tylenchina</taxon>
        <taxon>Tylenchomorpha</taxon>
        <taxon>Tylenchoidea</taxon>
        <taxon>Heteroderidae</taxon>
        <taxon>Heteroderinae</taxon>
        <taxon>Heterodera</taxon>
    </lineage>
</organism>
<dbReference type="SUPFAM" id="SSF53300">
    <property type="entry name" value="vWA-like"/>
    <property type="match status" value="1"/>
</dbReference>
<dbReference type="InterPro" id="IPR013098">
    <property type="entry name" value="Ig_I-set"/>
</dbReference>
<feature type="chain" id="PRO_5044833998" evidence="8">
    <location>
        <begin position="26"/>
        <end position="1633"/>
    </location>
</feature>
<dbReference type="InterPro" id="IPR036179">
    <property type="entry name" value="Ig-like_dom_sf"/>
</dbReference>
<protein>
    <submittedName>
        <fullName evidence="11">Uncharacterized protein</fullName>
    </submittedName>
</protein>
<accession>A0ABD2LTC1</accession>
<feature type="domain" description="Ig-like" evidence="10">
    <location>
        <begin position="1309"/>
        <end position="1397"/>
    </location>
</feature>
<comment type="caution">
    <text evidence="11">The sequence shown here is derived from an EMBL/GenBank/DDBJ whole genome shotgun (WGS) entry which is preliminary data.</text>
</comment>
<evidence type="ECO:0000256" key="5">
    <source>
        <dbReference type="ARBA" id="ARBA00023157"/>
    </source>
</evidence>
<dbReference type="InterPro" id="IPR003598">
    <property type="entry name" value="Ig_sub2"/>
</dbReference>
<keyword evidence="12" id="KW-1185">Reference proteome</keyword>